<reference evidence="1" key="1">
    <citation type="submission" date="2010-02" db="EMBL/GenBank/DDBJ databases">
        <title>Complete sequence of Aciduliprofundum boonei T469.</title>
        <authorList>
            <consortium name="US DOE Joint Genome Institute"/>
            <person name="Lucas S."/>
            <person name="Copeland A."/>
            <person name="Lapidus A."/>
            <person name="Cheng J.-F."/>
            <person name="Bruce D."/>
            <person name="Goodwin L."/>
            <person name="Pitluck S."/>
            <person name="Saunders E."/>
            <person name="Detter J.C."/>
            <person name="Han C."/>
            <person name="Tapia R."/>
            <person name="Land M."/>
            <person name="Hauser L."/>
            <person name="Kyrpides N."/>
            <person name="Mikhailova N."/>
            <person name="Flores G."/>
            <person name="Reysenbach A.-L."/>
            <person name="Woyke T."/>
        </authorList>
    </citation>
    <scope>NUCLEOTIDE SEQUENCE</scope>
    <source>
        <strain evidence="1">T469</strain>
    </source>
</reference>
<keyword evidence="2" id="KW-1185">Reference proteome</keyword>
<dbReference type="KEGG" id="abi:Aboo_0312"/>
<dbReference type="EMBL" id="CP001941">
    <property type="protein sequence ID" value="ADD08123.1"/>
    <property type="molecule type" value="Genomic_DNA"/>
</dbReference>
<organism evidence="1 2">
    <name type="scientific">Aciduliprofundum boonei (strain DSM 19572 / T469)</name>
    <dbReference type="NCBI Taxonomy" id="439481"/>
    <lineage>
        <taxon>Archaea</taxon>
        <taxon>Methanobacteriati</taxon>
        <taxon>Thermoplasmatota</taxon>
        <taxon>DHVE2 group</taxon>
        <taxon>Candidatus Aciduliprofundum</taxon>
    </lineage>
</organism>
<protein>
    <submittedName>
        <fullName evidence="1">Uncharacterized protein</fullName>
    </submittedName>
</protein>
<sequence length="109" mass="13107">MKMKSEEALKKIDNLVNVLSIDIPEKIEVFGEMYYPKKEIEEPSERTLLKYEALYDSLRDEIKRMEDVPEDIVEKAIVLRRIVLFLKEYGHTDEIEDKKRWIKFVRKMG</sequence>
<dbReference type="RefSeq" id="WP_012997100.1">
    <property type="nucleotide sequence ID" value="NC_013926.1"/>
</dbReference>
<accession>D3TC38</accession>
<dbReference type="AlphaFoldDB" id="D3TC38"/>
<evidence type="ECO:0000313" key="2">
    <source>
        <dbReference type="Proteomes" id="UP000001400"/>
    </source>
</evidence>
<proteinExistence type="predicted"/>
<evidence type="ECO:0000313" key="1">
    <source>
        <dbReference type="EMBL" id="ADD08123.1"/>
    </source>
</evidence>
<dbReference type="Proteomes" id="UP000001400">
    <property type="component" value="Chromosome"/>
</dbReference>
<dbReference type="GeneID" id="8827254"/>
<name>D3TC38_ACIB4</name>
<gene>
    <name evidence="1" type="ordered locus">Aboo_0312</name>
</gene>
<dbReference type="HOGENOM" id="CLU_2203980_0_0_2"/>